<dbReference type="SUPFAM" id="SSF51735">
    <property type="entry name" value="NAD(P)-binding Rossmann-fold domains"/>
    <property type="match status" value="1"/>
</dbReference>
<evidence type="ECO:0000313" key="3">
    <source>
        <dbReference type="Proteomes" id="UP000554482"/>
    </source>
</evidence>
<comment type="caution">
    <text evidence="2">The sequence shown here is derived from an EMBL/GenBank/DDBJ whole genome shotgun (WGS) entry which is preliminary data.</text>
</comment>
<protein>
    <submittedName>
        <fullName evidence="2">Uncharacterized protein</fullName>
    </submittedName>
</protein>
<dbReference type="EMBL" id="JABWDY010009537">
    <property type="protein sequence ID" value="KAF5201351.1"/>
    <property type="molecule type" value="Genomic_DNA"/>
</dbReference>
<feature type="chain" id="PRO_5029743606" evidence="1">
    <location>
        <begin position="21"/>
        <end position="70"/>
    </location>
</feature>
<dbReference type="OrthoDB" id="2102561at2759"/>
<evidence type="ECO:0000256" key="1">
    <source>
        <dbReference type="SAM" id="SignalP"/>
    </source>
</evidence>
<dbReference type="InterPro" id="IPR036291">
    <property type="entry name" value="NAD(P)-bd_dom_sf"/>
</dbReference>
<accession>A0A7J6WVB6</accession>
<reference evidence="2 3" key="1">
    <citation type="submission" date="2020-06" db="EMBL/GenBank/DDBJ databases">
        <title>Transcriptomic and genomic resources for Thalictrum thalictroides and T. hernandezii: Facilitating candidate gene discovery in an emerging model plant lineage.</title>
        <authorList>
            <person name="Arias T."/>
            <person name="Riano-Pachon D.M."/>
            <person name="Di Stilio V.S."/>
        </authorList>
    </citation>
    <scope>NUCLEOTIDE SEQUENCE [LARGE SCALE GENOMIC DNA]</scope>
    <source>
        <strain evidence="3">cv. WT478/WT964</strain>
        <tissue evidence="2">Leaves</tissue>
    </source>
</reference>
<feature type="signal peptide" evidence="1">
    <location>
        <begin position="1"/>
        <end position="20"/>
    </location>
</feature>
<proteinExistence type="predicted"/>
<dbReference type="Gene3D" id="3.40.50.720">
    <property type="entry name" value="NAD(P)-binding Rossmann-like Domain"/>
    <property type="match status" value="1"/>
</dbReference>
<name>A0A7J6WVB6_THATH</name>
<dbReference type="Proteomes" id="UP000554482">
    <property type="component" value="Unassembled WGS sequence"/>
</dbReference>
<sequence>MVRSLSLMSCLMKVWQLANAVSTIVARCGEIGIVVNNTGIGSTGPLAEFPLEVIRKASGLGVGRSRHSDS</sequence>
<gene>
    <name evidence="2" type="ORF">FRX31_009070</name>
</gene>
<evidence type="ECO:0000313" key="2">
    <source>
        <dbReference type="EMBL" id="KAF5201351.1"/>
    </source>
</evidence>
<keyword evidence="1" id="KW-0732">Signal</keyword>
<keyword evidence="3" id="KW-1185">Reference proteome</keyword>
<dbReference type="AlphaFoldDB" id="A0A7J6WVB6"/>
<organism evidence="2 3">
    <name type="scientific">Thalictrum thalictroides</name>
    <name type="common">Rue-anemone</name>
    <name type="synonym">Anemone thalictroides</name>
    <dbReference type="NCBI Taxonomy" id="46969"/>
    <lineage>
        <taxon>Eukaryota</taxon>
        <taxon>Viridiplantae</taxon>
        <taxon>Streptophyta</taxon>
        <taxon>Embryophyta</taxon>
        <taxon>Tracheophyta</taxon>
        <taxon>Spermatophyta</taxon>
        <taxon>Magnoliopsida</taxon>
        <taxon>Ranunculales</taxon>
        <taxon>Ranunculaceae</taxon>
        <taxon>Thalictroideae</taxon>
        <taxon>Thalictrum</taxon>
    </lineage>
</organism>